<dbReference type="Pfam" id="PF00534">
    <property type="entry name" value="Glycos_transf_1"/>
    <property type="match status" value="1"/>
</dbReference>
<evidence type="ECO:0000256" key="2">
    <source>
        <dbReference type="ARBA" id="ARBA00022679"/>
    </source>
</evidence>
<protein>
    <recommendedName>
        <fullName evidence="1">D-inositol 3-phosphate glycosyltransferase</fullName>
    </recommendedName>
</protein>
<accession>A0A7D4U5N7</accession>
<evidence type="ECO:0000313" key="4">
    <source>
        <dbReference type="EMBL" id="QKJ20245.1"/>
    </source>
</evidence>
<evidence type="ECO:0000259" key="3">
    <source>
        <dbReference type="Pfam" id="PF00534"/>
    </source>
</evidence>
<organism evidence="4 5">
    <name type="scientific">Microbacterium hominis</name>
    <dbReference type="NCBI Taxonomy" id="162426"/>
    <lineage>
        <taxon>Bacteria</taxon>
        <taxon>Bacillati</taxon>
        <taxon>Actinomycetota</taxon>
        <taxon>Actinomycetes</taxon>
        <taxon>Micrococcales</taxon>
        <taxon>Microbacteriaceae</taxon>
        <taxon>Microbacterium</taxon>
    </lineage>
</organism>
<dbReference type="AlphaFoldDB" id="A0A7D4U5N7"/>
<dbReference type="RefSeq" id="WP_172990681.1">
    <property type="nucleotide sequence ID" value="NZ_CP054038.1"/>
</dbReference>
<dbReference type="InterPro" id="IPR050194">
    <property type="entry name" value="Glycosyltransferase_grp1"/>
</dbReference>
<evidence type="ECO:0000256" key="1">
    <source>
        <dbReference type="ARBA" id="ARBA00021292"/>
    </source>
</evidence>
<reference evidence="4 5" key="1">
    <citation type="submission" date="2020-05" db="EMBL/GenBank/DDBJ databases">
        <title>Strain PA2F3 complete genome.</title>
        <authorList>
            <person name="Kim Y.-S."/>
            <person name="Kim S.-J."/>
            <person name="Jung H.-k."/>
            <person name="Kim S.-E."/>
            <person name="Kim K.-H."/>
        </authorList>
    </citation>
    <scope>NUCLEOTIDE SEQUENCE [LARGE SCALE GENOMIC DNA]</scope>
    <source>
        <strain evidence="4 5">PA2F3</strain>
    </source>
</reference>
<dbReference type="InterPro" id="IPR001296">
    <property type="entry name" value="Glyco_trans_1"/>
</dbReference>
<gene>
    <name evidence="4" type="ORF">HQM25_13345</name>
</gene>
<proteinExistence type="predicted"/>
<sequence length="392" mass="41876">MSSEAGIGWIFLKRAAEVARARGIRVNALMNGRSAEATVPELERLGLTPWVTVTAIDIPPYASVLFNPKLTRIEYVWWVRCAAKQIRRSALDRSTVLGLHVTFATEVLPTPLGALGDRALKVWGPVGSSGSWRAFVASPREPGWARDALAQVLRNFASASLAGIHARNVDLVLAQTDRVAAQCERVGLQTRVFPNVVIPDALYPSPATPHVRRDEGLVLLSAGHLTGRKRLALTMSALTDPSLSSASLWIAGAPLPRTRDHLRSIAIRLGVEDRVHFLGKLNRDELLRRMAEADVYVHLSAREGASGAVGEATAVGLPVVCLAAVGSSAVARTAEAAHVALPDTALDPKSIAGGIVLAGKLQRTPYPNWTEARIANLVAELLDESGARKGGD</sequence>
<dbReference type="Gene3D" id="3.40.50.2000">
    <property type="entry name" value="Glycogen Phosphorylase B"/>
    <property type="match status" value="2"/>
</dbReference>
<dbReference type="SUPFAM" id="SSF53756">
    <property type="entry name" value="UDP-Glycosyltransferase/glycogen phosphorylase"/>
    <property type="match status" value="1"/>
</dbReference>
<name>A0A7D4U5N7_9MICO</name>
<dbReference type="PANTHER" id="PTHR45947:SF3">
    <property type="entry name" value="SULFOQUINOVOSYL TRANSFERASE SQD2"/>
    <property type="match status" value="1"/>
</dbReference>
<dbReference type="EMBL" id="CP054038">
    <property type="protein sequence ID" value="QKJ20245.1"/>
    <property type="molecule type" value="Genomic_DNA"/>
</dbReference>
<feature type="domain" description="Glycosyl transferase family 1" evidence="3">
    <location>
        <begin position="212"/>
        <end position="335"/>
    </location>
</feature>
<evidence type="ECO:0000313" key="5">
    <source>
        <dbReference type="Proteomes" id="UP000502498"/>
    </source>
</evidence>
<dbReference type="PANTHER" id="PTHR45947">
    <property type="entry name" value="SULFOQUINOVOSYL TRANSFERASE SQD2"/>
    <property type="match status" value="1"/>
</dbReference>
<dbReference type="Proteomes" id="UP000502498">
    <property type="component" value="Chromosome"/>
</dbReference>
<keyword evidence="2 4" id="KW-0808">Transferase</keyword>
<dbReference type="GO" id="GO:0016757">
    <property type="term" value="F:glycosyltransferase activity"/>
    <property type="evidence" value="ECO:0007669"/>
    <property type="project" value="InterPro"/>
</dbReference>